<reference evidence="3" key="2">
    <citation type="submission" date="2020-11" db="EMBL/GenBank/DDBJ databases">
        <authorList>
            <consortium name="DOE Joint Genome Institute"/>
            <person name="Kuo A."/>
            <person name="Miyauchi S."/>
            <person name="Kiss E."/>
            <person name="Drula E."/>
            <person name="Kohler A."/>
            <person name="Sanchez-Garcia M."/>
            <person name="Andreopoulos B."/>
            <person name="Barry K.W."/>
            <person name="Bonito G."/>
            <person name="Buee M."/>
            <person name="Carver A."/>
            <person name="Chen C."/>
            <person name="Cichocki N."/>
            <person name="Clum A."/>
            <person name="Culley D."/>
            <person name="Crous P.W."/>
            <person name="Fauchery L."/>
            <person name="Girlanda M."/>
            <person name="Hayes R."/>
            <person name="Keri Z."/>
            <person name="Labutti K."/>
            <person name="Lipzen A."/>
            <person name="Lombard V."/>
            <person name="Magnuson J."/>
            <person name="Maillard F."/>
            <person name="Morin E."/>
            <person name="Murat C."/>
            <person name="Nolan M."/>
            <person name="Ohm R."/>
            <person name="Pangilinan J."/>
            <person name="Pereira M."/>
            <person name="Perotto S."/>
            <person name="Peter M."/>
            <person name="Riley R."/>
            <person name="Sitrit Y."/>
            <person name="Stielow B."/>
            <person name="Szollosi G."/>
            <person name="Zifcakova L."/>
            <person name="Stursova M."/>
            <person name="Spatafora J.W."/>
            <person name="Tedersoo L."/>
            <person name="Vaario L.-M."/>
            <person name="Yamada A."/>
            <person name="Yan M."/>
            <person name="Wang P."/>
            <person name="Xu J."/>
            <person name="Bruns T."/>
            <person name="Baldrian P."/>
            <person name="Vilgalys R."/>
            <person name="Henrissat B."/>
            <person name="Grigoriev I.V."/>
            <person name="Hibbett D."/>
            <person name="Nagy L.G."/>
            <person name="Martin F.M."/>
        </authorList>
    </citation>
    <scope>NUCLEOTIDE SEQUENCE</scope>
    <source>
        <strain evidence="3">UH-Tt-Lm1</strain>
    </source>
</reference>
<evidence type="ECO:0000313" key="3">
    <source>
        <dbReference type="EMBL" id="KAF9783739.1"/>
    </source>
</evidence>
<feature type="coiled-coil region" evidence="1">
    <location>
        <begin position="65"/>
        <end position="124"/>
    </location>
</feature>
<sequence length="403" mass="45846">MPLPPLEMFAIWSEEQSKLEASEKGRIPESGDDKRGRRAPENLAGRQKAEIDAQAFEITMLRGSIERCARKYDMAKERIARLEHEIEEAPRIHRKTLQKRDQHIRAMEDKLAQTKQLLSARTNELSRAQSFLSTTDRLSEAEVLSIVRDLNENVFQVAASLTEEWEKLASSQPKRFAVSQKTVDSFSQYYGPALLRRVLDRYPVAVTFLVQSCLCSLVAQFTLSWRRRSHKKELAILGSIYQNLSASEAQAISARWRSLTHNYLTKPSPHNSTESIMKRVANILSITGSFQSSQHSFDFVKAKAFNRMETIDRLAQRLESVFMMDVASSDMYLIFQTPRTAFDDMRMTKEFESTRSPPQREEKVAGTTEVGVGKSVGGRGVDDLRIEVLLKAKVVLEHDLADS</sequence>
<accession>A0A9P6HC23</accession>
<dbReference type="AlphaFoldDB" id="A0A9P6HC23"/>
<keyword evidence="4" id="KW-1185">Reference proteome</keyword>
<dbReference type="OrthoDB" id="3222645at2759"/>
<evidence type="ECO:0000256" key="2">
    <source>
        <dbReference type="SAM" id="MobiDB-lite"/>
    </source>
</evidence>
<feature type="compositionally biased region" description="Basic and acidic residues" evidence="2">
    <location>
        <begin position="17"/>
        <end position="40"/>
    </location>
</feature>
<name>A0A9P6HC23_9AGAM</name>
<organism evidence="3 4">
    <name type="scientific">Thelephora terrestris</name>
    <dbReference type="NCBI Taxonomy" id="56493"/>
    <lineage>
        <taxon>Eukaryota</taxon>
        <taxon>Fungi</taxon>
        <taxon>Dikarya</taxon>
        <taxon>Basidiomycota</taxon>
        <taxon>Agaricomycotina</taxon>
        <taxon>Agaricomycetes</taxon>
        <taxon>Thelephorales</taxon>
        <taxon>Thelephoraceae</taxon>
        <taxon>Thelephora</taxon>
    </lineage>
</organism>
<keyword evidence="1" id="KW-0175">Coiled coil</keyword>
<proteinExistence type="predicted"/>
<reference evidence="3" key="1">
    <citation type="journal article" date="2020" name="Nat. Commun.">
        <title>Large-scale genome sequencing of mycorrhizal fungi provides insights into the early evolution of symbiotic traits.</title>
        <authorList>
            <person name="Miyauchi S."/>
            <person name="Kiss E."/>
            <person name="Kuo A."/>
            <person name="Drula E."/>
            <person name="Kohler A."/>
            <person name="Sanchez-Garcia M."/>
            <person name="Morin E."/>
            <person name="Andreopoulos B."/>
            <person name="Barry K.W."/>
            <person name="Bonito G."/>
            <person name="Buee M."/>
            <person name="Carver A."/>
            <person name="Chen C."/>
            <person name="Cichocki N."/>
            <person name="Clum A."/>
            <person name="Culley D."/>
            <person name="Crous P.W."/>
            <person name="Fauchery L."/>
            <person name="Girlanda M."/>
            <person name="Hayes R.D."/>
            <person name="Keri Z."/>
            <person name="LaButti K."/>
            <person name="Lipzen A."/>
            <person name="Lombard V."/>
            <person name="Magnuson J."/>
            <person name="Maillard F."/>
            <person name="Murat C."/>
            <person name="Nolan M."/>
            <person name="Ohm R.A."/>
            <person name="Pangilinan J."/>
            <person name="Pereira M.F."/>
            <person name="Perotto S."/>
            <person name="Peter M."/>
            <person name="Pfister S."/>
            <person name="Riley R."/>
            <person name="Sitrit Y."/>
            <person name="Stielow J.B."/>
            <person name="Szollosi G."/>
            <person name="Zifcakova L."/>
            <person name="Stursova M."/>
            <person name="Spatafora J.W."/>
            <person name="Tedersoo L."/>
            <person name="Vaario L.M."/>
            <person name="Yamada A."/>
            <person name="Yan M."/>
            <person name="Wang P."/>
            <person name="Xu J."/>
            <person name="Bruns T."/>
            <person name="Baldrian P."/>
            <person name="Vilgalys R."/>
            <person name="Dunand C."/>
            <person name="Henrissat B."/>
            <person name="Grigoriev I.V."/>
            <person name="Hibbett D."/>
            <person name="Nagy L.G."/>
            <person name="Martin F.M."/>
        </authorList>
    </citation>
    <scope>NUCLEOTIDE SEQUENCE</scope>
    <source>
        <strain evidence="3">UH-Tt-Lm1</strain>
    </source>
</reference>
<dbReference type="Proteomes" id="UP000736335">
    <property type="component" value="Unassembled WGS sequence"/>
</dbReference>
<dbReference type="EMBL" id="WIUZ02000009">
    <property type="protein sequence ID" value="KAF9783739.1"/>
    <property type="molecule type" value="Genomic_DNA"/>
</dbReference>
<feature type="region of interest" description="Disordered" evidence="2">
    <location>
        <begin position="17"/>
        <end position="46"/>
    </location>
</feature>
<feature type="compositionally biased region" description="Basic and acidic residues" evidence="2">
    <location>
        <begin position="350"/>
        <end position="364"/>
    </location>
</feature>
<gene>
    <name evidence="3" type="ORF">BJ322DRAFT_1021543</name>
</gene>
<comment type="caution">
    <text evidence="3">The sequence shown here is derived from an EMBL/GenBank/DDBJ whole genome shotgun (WGS) entry which is preliminary data.</text>
</comment>
<feature type="region of interest" description="Disordered" evidence="2">
    <location>
        <begin position="350"/>
        <end position="372"/>
    </location>
</feature>
<protein>
    <submittedName>
        <fullName evidence="3">Uncharacterized protein</fullName>
    </submittedName>
</protein>
<evidence type="ECO:0000313" key="4">
    <source>
        <dbReference type="Proteomes" id="UP000736335"/>
    </source>
</evidence>
<evidence type="ECO:0000256" key="1">
    <source>
        <dbReference type="SAM" id="Coils"/>
    </source>
</evidence>